<dbReference type="HOGENOM" id="CLU_114004_0_0_5"/>
<feature type="transmembrane region" description="Helical" evidence="1">
    <location>
        <begin position="42"/>
        <end position="64"/>
    </location>
</feature>
<evidence type="ECO:0000313" key="2">
    <source>
        <dbReference type="EMBL" id="ABJ08493.1"/>
    </source>
</evidence>
<name>Q07HU1_RHOP5</name>
<organism evidence="2">
    <name type="scientific">Rhodopseudomonas palustris (strain BisA53)</name>
    <dbReference type="NCBI Taxonomy" id="316055"/>
    <lineage>
        <taxon>Bacteria</taxon>
        <taxon>Pseudomonadati</taxon>
        <taxon>Pseudomonadota</taxon>
        <taxon>Alphaproteobacteria</taxon>
        <taxon>Hyphomicrobiales</taxon>
        <taxon>Nitrobacteraceae</taxon>
        <taxon>Rhodopseudomonas</taxon>
    </lineage>
</organism>
<keyword evidence="1" id="KW-0472">Membrane</keyword>
<dbReference type="KEGG" id="rpe:RPE_4573"/>
<dbReference type="EMBL" id="CP000463">
    <property type="protein sequence ID" value="ABJ08493.1"/>
    <property type="molecule type" value="Genomic_DNA"/>
</dbReference>
<dbReference type="PANTHER" id="PTHR40115">
    <property type="entry name" value="INNER MEMBRANE PROTEIN WITH PEPSY TM HELIX"/>
    <property type="match status" value="1"/>
</dbReference>
<dbReference type="InterPro" id="IPR032307">
    <property type="entry name" value="PepSY_TM-like_2"/>
</dbReference>
<dbReference type="PANTHER" id="PTHR40115:SF1">
    <property type="entry name" value="INNER MEMBRANE PROTEIN WITH PEPSY TM HELIX"/>
    <property type="match status" value="1"/>
</dbReference>
<keyword evidence="1" id="KW-0812">Transmembrane</keyword>
<accession>Q07HU1</accession>
<proteinExistence type="predicted"/>
<protein>
    <submittedName>
        <fullName evidence="2">PepSY-associated TM helix domain protein</fullName>
    </submittedName>
</protein>
<keyword evidence="1" id="KW-1133">Transmembrane helix</keyword>
<dbReference type="AlphaFoldDB" id="Q07HU1"/>
<dbReference type="eggNOG" id="COG3295">
    <property type="taxonomic scope" value="Bacteria"/>
</dbReference>
<evidence type="ECO:0000256" key="1">
    <source>
        <dbReference type="SAM" id="Phobius"/>
    </source>
</evidence>
<dbReference type="STRING" id="316055.RPE_4573"/>
<dbReference type="Pfam" id="PF16357">
    <property type="entry name" value="PepSY_TM_like_2"/>
    <property type="match status" value="1"/>
</dbReference>
<reference evidence="2" key="1">
    <citation type="submission" date="2006-09" db="EMBL/GenBank/DDBJ databases">
        <title>Complete sequence of Rhodopseudomonas palustris BisA53.</title>
        <authorList>
            <consortium name="US DOE Joint Genome Institute"/>
            <person name="Copeland A."/>
            <person name="Lucas S."/>
            <person name="Lapidus A."/>
            <person name="Barry K."/>
            <person name="Detter J.C."/>
            <person name="Glavina del Rio T."/>
            <person name="Hammon N."/>
            <person name="Israni S."/>
            <person name="Dalin E."/>
            <person name="Tice H."/>
            <person name="Pitluck S."/>
            <person name="Chain P."/>
            <person name="Malfatti S."/>
            <person name="Shin M."/>
            <person name="Vergez L."/>
            <person name="Schmutz J."/>
            <person name="Larimer F."/>
            <person name="Land M."/>
            <person name="Hauser L."/>
            <person name="Pelletier D.A."/>
            <person name="Kyrpides N."/>
            <person name="Kim E."/>
            <person name="Harwood C.S."/>
            <person name="Oda Y."/>
            <person name="Richardson P."/>
        </authorList>
    </citation>
    <scope>NUCLEOTIDE SEQUENCE [LARGE SCALE GENOMIC DNA]</scope>
    <source>
        <strain evidence="2">BisA53</strain>
    </source>
</reference>
<feature type="transmembrane region" description="Helical" evidence="1">
    <location>
        <begin position="180"/>
        <end position="204"/>
    </location>
</feature>
<feature type="transmembrane region" description="Helical" evidence="1">
    <location>
        <begin position="210"/>
        <end position="229"/>
    </location>
</feature>
<sequence>MTHAIGGHQVGWCGELMSDGRRIADHETKKRRAFWFRQLYQWHWISSGLCLVGMVLFAATGITLNHAGQIESAPRVQTRDVQLPPAMRTALKAQPSTGKTPLPTEISQWLQRELGVRVADRDTEWSAKDVYVALPRPGGDAWLSIDRGSGDVTYELTDRGWIAYLNDLHKGRHTGTAWSWFLDLFAAAAIIFCLTGLLLLQLHAPRRPSTWPVVGLGFVLPVLLLVLFIHR</sequence>
<gene>
    <name evidence="2" type="ordered locus">RPE_4573</name>
</gene>